<dbReference type="PANTHER" id="PTHR36587">
    <property type="entry name" value="EXPRESSION SITE-ASSOCIATED GENE 3 (ESAG3)-LIKE PROTEIN"/>
    <property type="match status" value="1"/>
</dbReference>
<dbReference type="AlphaFoldDB" id="A0A2H3GUM1"/>
<protein>
    <submittedName>
        <fullName evidence="1">Uncharacterized protein</fullName>
    </submittedName>
</protein>
<name>A0A2H3GUM1_GIBZA</name>
<dbReference type="PANTHER" id="PTHR36587:SF2">
    <property type="entry name" value="EXPRESSION SITE-ASSOCIATED GENE 3 (ESAG3)-LIKE PROTEIN"/>
    <property type="match status" value="1"/>
</dbReference>
<sequence>MRDFNATPKVTLSAILNMQIIYRIAIIIFALYLSFYTLSFFSGLEMGAPVWKSGSLQPTMPVEKDRRFALVVPLTNPSPNACKTIFSALALGYPSPVIINWGVDYHDVSHWSLGRNLPKIPGMVHYLDSVMHPNATDLERLEEDDLVLMVDARDVWFQLPAEVLLSRYHEINKKANEKLRKQWSGSGPMPMKQTIISATQKKCYPDDVEKFGYDIRCDTWAESPLRPDLYGPETDKNVSDYFHNRPRWLNGGMHIGPAGDMRRLFRRALADMEAAIGEGFPVRSDQGQFGKVFWKQEVWREWQRKNLMHSDILQEVVDENLEYSLGLDYTQEISSQTKFTAVNSTIDLYDADFIPLGDKEAIERHTEAIGISPVRITDVPNDVNISWNPLADLHKSATWSEMPLYADFAIGHVPVIVHHNGHKRRRETWWHKPWYHQRLRELVRPRLKPYPIDEPLATVWDGNTQFRYWRSLAEARDRYPRKANTTADGRFEKMEFGELCRWEDKPHKDARDTWWEEVFRDGKGRFS</sequence>
<reference evidence="1" key="1">
    <citation type="submission" date="2019-04" db="EMBL/GenBank/DDBJ databases">
        <authorList>
            <person name="Melise S."/>
            <person name="Noan J."/>
            <person name="Okalmin O."/>
        </authorList>
    </citation>
    <scope>NUCLEOTIDE SEQUENCE</scope>
    <source>
        <strain evidence="1">FN9</strain>
    </source>
</reference>
<dbReference type="EMBL" id="CAAKMV010000144">
    <property type="protein sequence ID" value="VIO60425.1"/>
    <property type="molecule type" value="Genomic_DNA"/>
</dbReference>
<organism evidence="1">
    <name type="scientific">Gibberella zeae</name>
    <name type="common">Wheat head blight fungus</name>
    <name type="synonym">Fusarium graminearum</name>
    <dbReference type="NCBI Taxonomy" id="5518"/>
    <lineage>
        <taxon>Eukaryota</taxon>
        <taxon>Fungi</taxon>
        <taxon>Dikarya</taxon>
        <taxon>Ascomycota</taxon>
        <taxon>Pezizomycotina</taxon>
        <taxon>Sordariomycetes</taxon>
        <taxon>Hypocreomycetidae</taxon>
        <taxon>Hypocreales</taxon>
        <taxon>Nectriaceae</taxon>
        <taxon>Fusarium</taxon>
    </lineage>
</organism>
<accession>A0A2H3GUM1</accession>
<proteinExistence type="predicted"/>
<gene>
    <name evidence="1" type="ORF">FUG_LOCUS397558</name>
</gene>
<dbReference type="CDD" id="cd22997">
    <property type="entry name" value="GT_LH"/>
    <property type="match status" value="1"/>
</dbReference>
<evidence type="ECO:0000313" key="1">
    <source>
        <dbReference type="EMBL" id="VIO60425.1"/>
    </source>
</evidence>